<protein>
    <submittedName>
        <fullName evidence="8">HMCN</fullName>
    </submittedName>
</protein>
<dbReference type="PROSITE" id="PS50835">
    <property type="entry name" value="IG_LIKE"/>
    <property type="match status" value="1"/>
</dbReference>
<dbReference type="PANTHER" id="PTHR11640:SF31">
    <property type="entry name" value="IRREGULAR CHIASM C-ROUGHEST PROTEIN-RELATED"/>
    <property type="match status" value="1"/>
</dbReference>
<proteinExistence type="predicted"/>
<dbReference type="InterPro" id="IPR051275">
    <property type="entry name" value="Cell_adhesion_signaling"/>
</dbReference>
<dbReference type="PANTHER" id="PTHR11640">
    <property type="entry name" value="NEPHRIN"/>
    <property type="match status" value="1"/>
</dbReference>
<dbReference type="InterPro" id="IPR036179">
    <property type="entry name" value="Ig-like_dom_sf"/>
</dbReference>
<reference evidence="8 9" key="1">
    <citation type="submission" date="2020-06" db="EMBL/GenBank/DDBJ databases">
        <authorList>
            <person name="Li R."/>
            <person name="Bekaert M."/>
        </authorList>
    </citation>
    <scope>NUCLEOTIDE SEQUENCE [LARGE SCALE GENOMIC DNA]</scope>
    <source>
        <strain evidence="9">wild</strain>
    </source>
</reference>
<evidence type="ECO:0000256" key="6">
    <source>
        <dbReference type="SAM" id="Phobius"/>
    </source>
</evidence>
<dbReference type="SUPFAM" id="SSF48726">
    <property type="entry name" value="Immunoglobulin"/>
    <property type="match status" value="2"/>
</dbReference>
<keyword evidence="9" id="KW-1185">Reference proteome</keyword>
<keyword evidence="6" id="KW-1133">Transmembrane helix</keyword>
<keyword evidence="6" id="KW-0812">Transmembrane</keyword>
<dbReference type="EMBL" id="CACVKT020005120">
    <property type="protein sequence ID" value="CAC5393266.1"/>
    <property type="molecule type" value="Genomic_DNA"/>
</dbReference>
<comment type="subcellular location">
    <subcellularLocation>
        <location evidence="1">Membrane</location>
        <topology evidence="1">Single-pass type I membrane protein</topology>
    </subcellularLocation>
</comment>
<gene>
    <name evidence="8" type="ORF">MCOR_28136</name>
</gene>
<organism evidence="8 9">
    <name type="scientific">Mytilus coruscus</name>
    <name type="common">Sea mussel</name>
    <dbReference type="NCBI Taxonomy" id="42192"/>
    <lineage>
        <taxon>Eukaryota</taxon>
        <taxon>Metazoa</taxon>
        <taxon>Spiralia</taxon>
        <taxon>Lophotrochozoa</taxon>
        <taxon>Mollusca</taxon>
        <taxon>Bivalvia</taxon>
        <taxon>Autobranchia</taxon>
        <taxon>Pteriomorphia</taxon>
        <taxon>Mytilida</taxon>
        <taxon>Mytiloidea</taxon>
        <taxon>Mytilidae</taxon>
        <taxon>Mytilinae</taxon>
        <taxon>Mytilus</taxon>
    </lineage>
</organism>
<dbReference type="GO" id="GO:0005911">
    <property type="term" value="C:cell-cell junction"/>
    <property type="evidence" value="ECO:0007669"/>
    <property type="project" value="TreeGrafter"/>
</dbReference>
<keyword evidence="4" id="KW-0325">Glycoprotein</keyword>
<dbReference type="InterPro" id="IPR007110">
    <property type="entry name" value="Ig-like_dom"/>
</dbReference>
<dbReference type="GO" id="GO:0050839">
    <property type="term" value="F:cell adhesion molecule binding"/>
    <property type="evidence" value="ECO:0007669"/>
    <property type="project" value="TreeGrafter"/>
</dbReference>
<evidence type="ECO:0000256" key="2">
    <source>
        <dbReference type="ARBA" id="ARBA00023136"/>
    </source>
</evidence>
<keyword evidence="2 6" id="KW-0472">Membrane</keyword>
<dbReference type="AlphaFoldDB" id="A0A6J8CD48"/>
<evidence type="ECO:0000313" key="8">
    <source>
        <dbReference type="EMBL" id="CAC5393266.1"/>
    </source>
</evidence>
<accession>A0A6J8CD48</accession>
<dbReference type="OrthoDB" id="5843397at2759"/>
<sequence>MRQQKHIRGIAGHKLDIVCTANSGKPPETLFLTENGSTVQSGESGKIVYSFVPSRKDNMKSVECSAVSAMLERPLTDEDILDVQYKPSLTIDHPALVKLIENTSSQVCCQGNSNPSMDQINWKGNVNSLVVNNTISCLTFSPIHRTHTQRYTCVASNRVGISELHIDFKVLSPPIFISTNKRVQLGQYRYELNITVSLYSKLDIIQLKISNHNRVLRPRITKGRARTPDIFHDLKLKLPEITVVFHLGLATEEDFVNYTLEACNIKGCNSYTVYLRSGKYEQITLSVYNDCSVIIGNIVGGMLICSIVSHIYCRLRRKRRSNATMEIPPEGQYNEIGTINYNNMIVDPITNFELDNNDHIPTDDVSNNVISSGGGDSSSASSFIGQTGDGYENPYQAIIPSIIEMHQYSSIIPNIYQNTIISPASAATTSAEHINIAIDNYTKP</sequence>
<evidence type="ECO:0000256" key="4">
    <source>
        <dbReference type="ARBA" id="ARBA00023180"/>
    </source>
</evidence>
<feature type="domain" description="Ig-like" evidence="7">
    <location>
        <begin position="87"/>
        <end position="172"/>
    </location>
</feature>
<dbReference type="InterPro" id="IPR013783">
    <property type="entry name" value="Ig-like_fold"/>
</dbReference>
<dbReference type="GO" id="GO:0098609">
    <property type="term" value="P:cell-cell adhesion"/>
    <property type="evidence" value="ECO:0007669"/>
    <property type="project" value="TreeGrafter"/>
</dbReference>
<feature type="transmembrane region" description="Helical" evidence="6">
    <location>
        <begin position="293"/>
        <end position="313"/>
    </location>
</feature>
<keyword evidence="5" id="KW-0393">Immunoglobulin domain</keyword>
<dbReference type="Gene3D" id="2.60.40.10">
    <property type="entry name" value="Immunoglobulins"/>
    <property type="match status" value="2"/>
</dbReference>
<keyword evidence="3" id="KW-1015">Disulfide bond</keyword>
<evidence type="ECO:0000256" key="1">
    <source>
        <dbReference type="ARBA" id="ARBA00004479"/>
    </source>
</evidence>
<evidence type="ECO:0000256" key="5">
    <source>
        <dbReference type="ARBA" id="ARBA00023319"/>
    </source>
</evidence>
<evidence type="ECO:0000313" key="9">
    <source>
        <dbReference type="Proteomes" id="UP000507470"/>
    </source>
</evidence>
<evidence type="ECO:0000259" key="7">
    <source>
        <dbReference type="PROSITE" id="PS50835"/>
    </source>
</evidence>
<name>A0A6J8CD48_MYTCO</name>
<dbReference type="GO" id="GO:0005886">
    <property type="term" value="C:plasma membrane"/>
    <property type="evidence" value="ECO:0007669"/>
    <property type="project" value="TreeGrafter"/>
</dbReference>
<dbReference type="Proteomes" id="UP000507470">
    <property type="component" value="Unassembled WGS sequence"/>
</dbReference>
<evidence type="ECO:0000256" key="3">
    <source>
        <dbReference type="ARBA" id="ARBA00023157"/>
    </source>
</evidence>